<proteinExistence type="predicted"/>
<dbReference type="KEGG" id="pya:PYCH_14970"/>
<dbReference type="eggNOG" id="arCOG01354">
    <property type="taxonomic scope" value="Archaea"/>
</dbReference>
<reference evidence="1 2" key="1">
    <citation type="journal article" date="2011" name="J. Bacteriol.">
        <title>Complete genome sequence of the obligate piezophilic hyperthermophilic archaeon Pyrococcus yayanosii CH1.</title>
        <authorList>
            <person name="Jun X."/>
            <person name="Lupeng L."/>
            <person name="Minjuan X."/>
            <person name="Oger P."/>
            <person name="Fengping W."/>
            <person name="Jebbar M."/>
            <person name="Xiang X."/>
        </authorList>
    </citation>
    <scope>NUCLEOTIDE SEQUENCE [LARGE SCALE GENOMIC DNA]</scope>
    <source>
        <strain evidence="2">CH1 / JCM 16557</strain>
    </source>
</reference>
<evidence type="ECO:0000313" key="2">
    <source>
        <dbReference type="Proteomes" id="UP000008386"/>
    </source>
</evidence>
<dbReference type="EMBL" id="CP002779">
    <property type="protein sequence ID" value="AEH25165.1"/>
    <property type="molecule type" value="Genomic_DNA"/>
</dbReference>
<organism evidence="1 2">
    <name type="scientific">Pyrococcus yayanosii (strain CH1 / JCM 16557)</name>
    <dbReference type="NCBI Taxonomy" id="529709"/>
    <lineage>
        <taxon>Archaea</taxon>
        <taxon>Methanobacteriati</taxon>
        <taxon>Methanobacteriota</taxon>
        <taxon>Thermococci</taxon>
        <taxon>Thermococcales</taxon>
        <taxon>Thermococcaceae</taxon>
        <taxon>Pyrococcus</taxon>
    </lineage>
</organism>
<dbReference type="GeneID" id="10838067"/>
<dbReference type="NCBIfam" id="NF011470">
    <property type="entry name" value="PRK14887.1"/>
    <property type="match status" value="1"/>
</dbReference>
<protein>
    <recommendedName>
        <fullName evidence="3">KEOPS complex subunit</fullName>
    </recommendedName>
</protein>
<dbReference type="HOGENOM" id="CLU_2490630_0_0_2"/>
<dbReference type="RefSeq" id="WP_013906221.1">
    <property type="nucleotide sequence ID" value="NC_015680.1"/>
</dbReference>
<dbReference type="STRING" id="529709.PYCH_14970"/>
<sequence length="83" mass="9283">MEIRAEVELVWEYGDAERARAIARAIDVDNASLPEGLRKNLNLKTRSEGGRVITKVKYRGEIETLIAALDDLVFAIKVAEEVL</sequence>
<name>F8AGG5_PYRYC</name>
<dbReference type="Proteomes" id="UP000008386">
    <property type="component" value="Chromosome"/>
</dbReference>
<accession>F8AGG5</accession>
<gene>
    <name evidence="1" type="ordered locus">PYCH_14970</name>
</gene>
<dbReference type="OrthoDB" id="85338at2157"/>
<keyword evidence="2" id="KW-1185">Reference proteome</keyword>
<evidence type="ECO:0000313" key="1">
    <source>
        <dbReference type="EMBL" id="AEH25165.1"/>
    </source>
</evidence>
<dbReference type="AlphaFoldDB" id="F8AGG5"/>
<evidence type="ECO:0008006" key="3">
    <source>
        <dbReference type="Google" id="ProtNLM"/>
    </source>
</evidence>